<proteinExistence type="inferred from homology"/>
<gene>
    <name evidence="6" type="ORF">GQF02_11675</name>
</gene>
<reference evidence="6 7" key="1">
    <citation type="submission" date="2019-12" db="EMBL/GenBank/DDBJ databases">
        <title>Neisseriaceae gen. nov. sp. Genome sequencing and assembly.</title>
        <authorList>
            <person name="Liu Z."/>
            <person name="Li A."/>
        </authorList>
    </citation>
    <scope>NUCLEOTIDE SEQUENCE [LARGE SCALE GENOMIC DNA]</scope>
    <source>
        <strain evidence="6 7">B2N2-7</strain>
    </source>
</reference>
<evidence type="ECO:0000313" key="7">
    <source>
        <dbReference type="Proteomes" id="UP000467214"/>
    </source>
</evidence>
<organism evidence="6 7">
    <name type="scientific">Craterilacuibacter sinensis</name>
    <dbReference type="NCBI Taxonomy" id="2686017"/>
    <lineage>
        <taxon>Bacteria</taxon>
        <taxon>Pseudomonadati</taxon>
        <taxon>Pseudomonadota</taxon>
        <taxon>Betaproteobacteria</taxon>
        <taxon>Neisseriales</taxon>
        <taxon>Neisseriaceae</taxon>
        <taxon>Craterilacuibacter</taxon>
    </lineage>
</organism>
<dbReference type="GO" id="GO:0046872">
    <property type="term" value="F:metal ion binding"/>
    <property type="evidence" value="ECO:0007669"/>
    <property type="project" value="UniProtKB-KW"/>
</dbReference>
<feature type="binding site" evidence="5">
    <location>
        <position position="63"/>
    </location>
    <ligand>
        <name>a divalent metal cation</name>
        <dbReference type="ChEBI" id="CHEBI:60240"/>
        <label>1</label>
    </ligand>
</feature>
<dbReference type="PANTHER" id="PTHR13799:SF14">
    <property type="entry name" value="GTP CYCLOHYDROLASE 1 TYPE 2 HOMOLOG"/>
    <property type="match status" value="1"/>
</dbReference>
<comment type="subunit">
    <text evidence="2">Homohexamer.</text>
</comment>
<dbReference type="InterPro" id="IPR036069">
    <property type="entry name" value="DUF34/NIF3_sf"/>
</dbReference>
<dbReference type="InterPro" id="IPR002678">
    <property type="entry name" value="DUF34/NIF3"/>
</dbReference>
<dbReference type="SUPFAM" id="SSF102705">
    <property type="entry name" value="NIF3 (NGG1p interacting factor 3)-like"/>
    <property type="match status" value="1"/>
</dbReference>
<feature type="binding site" evidence="5">
    <location>
        <position position="220"/>
    </location>
    <ligand>
        <name>a divalent metal cation</name>
        <dbReference type="ChEBI" id="CHEBI:60240"/>
        <label>1</label>
    </ligand>
</feature>
<sequence length="248" mass="26636">MQLTELIRTLDAWLEPWRFKDYAPNGLQIEGRAEVRRVVCGVTASQALIDAAIERKADVILVHHGYFWKNEDSRITGIKRARIASLLAHDISLIAYHLPLDGHAELGNNAQLGARLGCVADGQGGEQNLLWHGHLPEAQSAANFAKSISAGLGREAVLLGDEGAMIKRVAWCSGGAQGMFGDAIALGVDAFVTGEVSEQNTHQARESGVVFIAAGHHASERYGIQALGVHLSAMTGLEVEYVEISNPI</sequence>
<dbReference type="FunFam" id="3.40.1390.30:FF:000001">
    <property type="entry name" value="GTP cyclohydrolase 1 type 2"/>
    <property type="match status" value="1"/>
</dbReference>
<feature type="binding site" evidence="5">
    <location>
        <position position="101"/>
    </location>
    <ligand>
        <name>a divalent metal cation</name>
        <dbReference type="ChEBI" id="CHEBI:60240"/>
        <label>1</label>
    </ligand>
</feature>
<evidence type="ECO:0000256" key="1">
    <source>
        <dbReference type="ARBA" id="ARBA00006964"/>
    </source>
</evidence>
<feature type="binding site" evidence="5">
    <location>
        <position position="216"/>
    </location>
    <ligand>
        <name>a divalent metal cation</name>
        <dbReference type="ChEBI" id="CHEBI:60240"/>
        <label>1</label>
    </ligand>
</feature>
<evidence type="ECO:0000256" key="4">
    <source>
        <dbReference type="ARBA" id="ARBA00022723"/>
    </source>
</evidence>
<dbReference type="GO" id="GO:0005737">
    <property type="term" value="C:cytoplasm"/>
    <property type="evidence" value="ECO:0007669"/>
    <property type="project" value="TreeGrafter"/>
</dbReference>
<evidence type="ECO:0000256" key="2">
    <source>
        <dbReference type="ARBA" id="ARBA00011643"/>
    </source>
</evidence>
<name>A0A845BSU7_9NEIS</name>
<evidence type="ECO:0000313" key="6">
    <source>
        <dbReference type="EMBL" id="MXR37631.1"/>
    </source>
</evidence>
<feature type="binding site" evidence="5">
    <location>
        <position position="64"/>
    </location>
    <ligand>
        <name>a divalent metal cation</name>
        <dbReference type="ChEBI" id="CHEBI:60240"/>
        <label>2</label>
    </ligand>
</feature>
<keyword evidence="4 5" id="KW-0479">Metal-binding</keyword>
<comment type="caution">
    <text evidence="6">The sequence shown here is derived from an EMBL/GenBank/DDBJ whole genome shotgun (WGS) entry which is preliminary data.</text>
</comment>
<dbReference type="Proteomes" id="UP000467214">
    <property type="component" value="Unassembled WGS sequence"/>
</dbReference>
<dbReference type="AlphaFoldDB" id="A0A845BSU7"/>
<evidence type="ECO:0000256" key="5">
    <source>
        <dbReference type="PIRSR" id="PIRSR602678-1"/>
    </source>
</evidence>
<dbReference type="NCBIfam" id="TIGR00486">
    <property type="entry name" value="YbgI_SA1388"/>
    <property type="match status" value="1"/>
</dbReference>
<keyword evidence="7" id="KW-1185">Reference proteome</keyword>
<accession>A0A845BSU7</accession>
<protein>
    <recommendedName>
        <fullName evidence="3">GTP cyclohydrolase 1 type 2 homolog</fullName>
    </recommendedName>
</protein>
<dbReference type="RefSeq" id="WP_160797343.1">
    <property type="nucleotide sequence ID" value="NZ_WSSB01000010.1"/>
</dbReference>
<comment type="similarity">
    <text evidence="1">Belongs to the GTP cyclohydrolase I type 2/NIF3 family.</text>
</comment>
<dbReference type="Pfam" id="PF01784">
    <property type="entry name" value="DUF34_NIF3"/>
    <property type="match status" value="1"/>
</dbReference>
<dbReference type="Gene3D" id="3.40.1390.30">
    <property type="entry name" value="NIF3 (NGG1p interacting factor 3)-like"/>
    <property type="match status" value="2"/>
</dbReference>
<evidence type="ECO:0000256" key="3">
    <source>
        <dbReference type="ARBA" id="ARBA00022112"/>
    </source>
</evidence>
<dbReference type="EMBL" id="WSSB01000010">
    <property type="protein sequence ID" value="MXR37631.1"/>
    <property type="molecule type" value="Genomic_DNA"/>
</dbReference>
<dbReference type="PANTHER" id="PTHR13799">
    <property type="entry name" value="NGG1 INTERACTING FACTOR 3"/>
    <property type="match status" value="1"/>
</dbReference>